<evidence type="ECO:0000256" key="9">
    <source>
        <dbReference type="SAM" id="MobiDB-lite"/>
    </source>
</evidence>
<dbReference type="Ensembl" id="ENSSFAT00005004781.1">
    <property type="protein sequence ID" value="ENSSFAP00005004491.1"/>
    <property type="gene ID" value="ENSSFAG00005002979.1"/>
</dbReference>
<evidence type="ECO:0000256" key="2">
    <source>
        <dbReference type="ARBA" id="ARBA00022475"/>
    </source>
</evidence>
<dbReference type="PRINTS" id="PR00237">
    <property type="entry name" value="GPCRRHODOPSN"/>
</dbReference>
<keyword evidence="4 10" id="KW-1133">Transmembrane helix</keyword>
<dbReference type="PANTHER" id="PTHR45822:SF7">
    <property type="entry name" value="FREE FATTY ACID RECEPTOR 3-LIKE"/>
    <property type="match status" value="1"/>
</dbReference>
<evidence type="ECO:0000256" key="1">
    <source>
        <dbReference type="ARBA" id="ARBA00004651"/>
    </source>
</evidence>
<keyword evidence="2" id="KW-1003">Cell membrane</keyword>
<dbReference type="InParanoid" id="A0A672FCB6"/>
<evidence type="ECO:0000256" key="8">
    <source>
        <dbReference type="ARBA" id="ARBA00023224"/>
    </source>
</evidence>
<keyword evidence="7" id="KW-0675">Receptor</keyword>
<accession>A0A672FCB6</accession>
<dbReference type="CDD" id="cd15170">
    <property type="entry name" value="7tmA_FFAR2_FFAR3"/>
    <property type="match status" value="1"/>
</dbReference>
<feature type="region of interest" description="Disordered" evidence="9">
    <location>
        <begin position="293"/>
        <end position="326"/>
    </location>
</feature>
<evidence type="ECO:0000256" key="7">
    <source>
        <dbReference type="ARBA" id="ARBA00023170"/>
    </source>
</evidence>
<feature type="transmembrane region" description="Helical" evidence="10">
    <location>
        <begin position="125"/>
        <end position="145"/>
    </location>
</feature>
<feature type="transmembrane region" description="Helical" evidence="10">
    <location>
        <begin position="250"/>
        <end position="268"/>
    </location>
</feature>
<evidence type="ECO:0000313" key="12">
    <source>
        <dbReference type="Ensembl" id="ENSSFAP00005004491.1"/>
    </source>
</evidence>
<feature type="transmembrane region" description="Helical" evidence="10">
    <location>
        <begin position="6"/>
        <end position="32"/>
    </location>
</feature>
<feature type="transmembrane region" description="Helical" evidence="10">
    <location>
        <begin position="44"/>
        <end position="62"/>
    </location>
</feature>
<reference evidence="12" key="3">
    <citation type="submission" date="2025-09" db="UniProtKB">
        <authorList>
            <consortium name="Ensembl"/>
        </authorList>
    </citation>
    <scope>IDENTIFICATION</scope>
</reference>
<name>A0A672FCB6_SALFA</name>
<evidence type="ECO:0000256" key="10">
    <source>
        <dbReference type="SAM" id="Phobius"/>
    </source>
</evidence>
<dbReference type="GO" id="GO:0071398">
    <property type="term" value="P:cellular response to fatty acid"/>
    <property type="evidence" value="ECO:0007669"/>
    <property type="project" value="TreeGrafter"/>
</dbReference>
<evidence type="ECO:0000256" key="3">
    <source>
        <dbReference type="ARBA" id="ARBA00022692"/>
    </source>
</evidence>
<feature type="transmembrane region" description="Helical" evidence="10">
    <location>
        <begin position="82"/>
        <end position="104"/>
    </location>
</feature>
<keyword evidence="3 10" id="KW-0812">Transmembrane</keyword>
<organism evidence="12 13">
    <name type="scientific">Salarias fasciatus</name>
    <name type="common">Jewelled blenny</name>
    <name type="synonym">Blennius fasciatus</name>
    <dbReference type="NCBI Taxonomy" id="181472"/>
    <lineage>
        <taxon>Eukaryota</taxon>
        <taxon>Metazoa</taxon>
        <taxon>Chordata</taxon>
        <taxon>Craniata</taxon>
        <taxon>Vertebrata</taxon>
        <taxon>Euteleostomi</taxon>
        <taxon>Actinopterygii</taxon>
        <taxon>Neopterygii</taxon>
        <taxon>Teleostei</taxon>
        <taxon>Neoteleostei</taxon>
        <taxon>Acanthomorphata</taxon>
        <taxon>Ovalentaria</taxon>
        <taxon>Blenniimorphae</taxon>
        <taxon>Blenniiformes</taxon>
        <taxon>Blennioidei</taxon>
        <taxon>Blenniidae</taxon>
        <taxon>Salariinae</taxon>
        <taxon>Salarias</taxon>
    </lineage>
</organism>
<dbReference type="Gene3D" id="1.20.1070.10">
    <property type="entry name" value="Rhodopsin 7-helix transmembrane proteins"/>
    <property type="match status" value="1"/>
</dbReference>
<dbReference type="GO" id="GO:0004930">
    <property type="term" value="F:G protein-coupled receptor activity"/>
    <property type="evidence" value="ECO:0007669"/>
    <property type="project" value="UniProtKB-KW"/>
</dbReference>
<keyword evidence="8" id="KW-0807">Transducer</keyword>
<dbReference type="InterPro" id="IPR017452">
    <property type="entry name" value="GPCR_Rhodpsn_7TM"/>
</dbReference>
<evidence type="ECO:0000259" key="11">
    <source>
        <dbReference type="PROSITE" id="PS50262"/>
    </source>
</evidence>
<evidence type="ECO:0000256" key="4">
    <source>
        <dbReference type="ARBA" id="ARBA00022989"/>
    </source>
</evidence>
<dbReference type="Proteomes" id="UP000472267">
    <property type="component" value="Chromosome 11"/>
</dbReference>
<keyword evidence="6 10" id="KW-0472">Membrane</keyword>
<evidence type="ECO:0000256" key="5">
    <source>
        <dbReference type="ARBA" id="ARBA00023040"/>
    </source>
</evidence>
<dbReference type="PRINTS" id="PR01904">
    <property type="entry name" value="GPR40FAMILY"/>
</dbReference>
<dbReference type="InterPro" id="IPR000276">
    <property type="entry name" value="GPCR_Rhodpsn"/>
</dbReference>
<dbReference type="PROSITE" id="PS50262">
    <property type="entry name" value="G_PROTEIN_RECEP_F1_2"/>
    <property type="match status" value="1"/>
</dbReference>
<comment type="subcellular location">
    <subcellularLocation>
        <location evidence="1">Cell membrane</location>
        <topology evidence="1">Multi-pass membrane protein</topology>
    </subcellularLocation>
</comment>
<dbReference type="PANTHER" id="PTHR45822">
    <property type="entry name" value="FREE FATTY ACID RECEPTOR 2-RELATED"/>
    <property type="match status" value="1"/>
</dbReference>
<sequence length="326" mass="36535">YTECEFEIILAVSIVSFLIGFPANLLALFAFSSKIHSKPHPTDILLLNLAVSDLLFLIILPLKMHEAASGMEWTLPNFMCSITAFVFFSSIHTSTLLLTAVSVVRYVAVVHPVSYHRLQKPMSTVVVGIVIWLTSAAHCSIVFIAQHHPSRNNSHVCYKDFTEEQLRILLPVRFEAFFLLSLIPLVICFYCYTRCIVVLCSRPRISSQKKQRAIGMALGTLAVFLICVLPFSLSHLWGYAQGESPSWRDYALLLCTLNTCIDPIISYCSSSAFRCTSRGFVLKRAAQVVPDQQRPCTTSGDECREVGKQSPESRRRVPQGTLPRSR</sequence>
<reference evidence="12" key="1">
    <citation type="submission" date="2019-06" db="EMBL/GenBank/DDBJ databases">
        <authorList>
            <consortium name="Wellcome Sanger Institute Data Sharing"/>
        </authorList>
    </citation>
    <scope>NUCLEOTIDE SEQUENCE [LARGE SCALE GENOMIC DNA]</scope>
</reference>
<dbReference type="SUPFAM" id="SSF81321">
    <property type="entry name" value="Family A G protein-coupled receptor-like"/>
    <property type="match status" value="1"/>
</dbReference>
<feature type="transmembrane region" description="Helical" evidence="10">
    <location>
        <begin position="176"/>
        <end position="201"/>
    </location>
</feature>
<feature type="transmembrane region" description="Helical" evidence="10">
    <location>
        <begin position="213"/>
        <end position="238"/>
    </location>
</feature>
<dbReference type="Pfam" id="PF00001">
    <property type="entry name" value="7tm_1"/>
    <property type="match status" value="1"/>
</dbReference>
<evidence type="ECO:0000256" key="6">
    <source>
        <dbReference type="ARBA" id="ARBA00023136"/>
    </source>
</evidence>
<feature type="domain" description="G-protein coupled receptors family 1 profile" evidence="11">
    <location>
        <begin position="23"/>
        <end position="266"/>
    </location>
</feature>
<reference evidence="12" key="2">
    <citation type="submission" date="2025-08" db="UniProtKB">
        <authorList>
            <consortium name="Ensembl"/>
        </authorList>
    </citation>
    <scope>IDENTIFICATION</scope>
</reference>
<feature type="compositionally biased region" description="Basic and acidic residues" evidence="9">
    <location>
        <begin position="301"/>
        <end position="315"/>
    </location>
</feature>
<evidence type="ECO:0000313" key="13">
    <source>
        <dbReference type="Proteomes" id="UP000472267"/>
    </source>
</evidence>
<keyword evidence="5" id="KW-0297">G-protein coupled receptor</keyword>
<dbReference type="FunCoup" id="A0A672FCB6">
    <property type="interactions" value="249"/>
</dbReference>
<keyword evidence="13" id="KW-1185">Reference proteome</keyword>
<proteinExistence type="predicted"/>
<dbReference type="GO" id="GO:0005886">
    <property type="term" value="C:plasma membrane"/>
    <property type="evidence" value="ECO:0007669"/>
    <property type="project" value="UniProtKB-SubCell"/>
</dbReference>
<protein>
    <submittedName>
        <fullName evidence="12">Si:ch211-231m23.4</fullName>
    </submittedName>
</protein>
<dbReference type="InterPro" id="IPR013312">
    <property type="entry name" value="GPR40-rel_orph"/>
</dbReference>
<dbReference type="AlphaFoldDB" id="A0A672FCB6"/>